<dbReference type="InterPro" id="IPR029083">
    <property type="entry name" value="Imm32"/>
</dbReference>
<evidence type="ECO:0000313" key="1">
    <source>
        <dbReference type="EMBL" id="GIG93062.1"/>
    </source>
</evidence>
<dbReference type="Pfam" id="PF15566">
    <property type="entry name" value="Imm32"/>
    <property type="match status" value="1"/>
</dbReference>
<keyword evidence="2" id="KW-1185">Reference proteome</keyword>
<proteinExistence type="predicted"/>
<protein>
    <submittedName>
        <fullName evidence="1">Uncharacterized protein</fullName>
    </submittedName>
</protein>
<gene>
    <name evidence="1" type="ORF">Pen02_79980</name>
</gene>
<accession>A0ABQ4EFN4</accession>
<organism evidence="1 2">
    <name type="scientific">Plantactinospora endophytica</name>
    <dbReference type="NCBI Taxonomy" id="673535"/>
    <lineage>
        <taxon>Bacteria</taxon>
        <taxon>Bacillati</taxon>
        <taxon>Actinomycetota</taxon>
        <taxon>Actinomycetes</taxon>
        <taxon>Micromonosporales</taxon>
        <taxon>Micromonosporaceae</taxon>
        <taxon>Plantactinospora</taxon>
    </lineage>
</organism>
<reference evidence="1 2" key="1">
    <citation type="submission" date="2021-01" db="EMBL/GenBank/DDBJ databases">
        <title>Whole genome shotgun sequence of Plantactinospora endophytica NBRC 110450.</title>
        <authorList>
            <person name="Komaki H."/>
            <person name="Tamura T."/>
        </authorList>
    </citation>
    <scope>NUCLEOTIDE SEQUENCE [LARGE SCALE GENOMIC DNA]</scope>
    <source>
        <strain evidence="1 2">NBRC 110450</strain>
    </source>
</reference>
<comment type="caution">
    <text evidence="1">The sequence shown here is derived from an EMBL/GenBank/DDBJ whole genome shotgun (WGS) entry which is preliminary data.</text>
</comment>
<dbReference type="Proteomes" id="UP000646749">
    <property type="component" value="Unassembled WGS sequence"/>
</dbReference>
<sequence length="125" mass="13339">MKLDYYSAAEGGDITSGRADLCHLTDLVASGGELTLAPSAHPRHLRGVLIEVTQGPVTIGVNDRSYLGIRGGAENRSLLADLLRNVASMDDGGHVHMEYFEGHHFLAPDSVPLIVNSPHGGMPQR</sequence>
<evidence type="ECO:0000313" key="2">
    <source>
        <dbReference type="Proteomes" id="UP000646749"/>
    </source>
</evidence>
<dbReference type="EMBL" id="BONW01000050">
    <property type="protein sequence ID" value="GIG93062.1"/>
    <property type="molecule type" value="Genomic_DNA"/>
</dbReference>
<name>A0ABQ4EFN4_9ACTN</name>
<dbReference type="RefSeq" id="WP_203871367.1">
    <property type="nucleotide sequence ID" value="NZ_BONW01000050.1"/>
</dbReference>